<dbReference type="InterPro" id="IPR046363">
    <property type="entry name" value="MS_N_TIM-barrel_dom"/>
</dbReference>
<feature type="modified residue" description="Cysteine sulfenic acid (-SOH)" evidence="10">
    <location>
        <position position="627"/>
    </location>
</feature>
<dbReference type="GO" id="GO:0005829">
    <property type="term" value="C:cytosol"/>
    <property type="evidence" value="ECO:0007669"/>
    <property type="project" value="TreeGrafter"/>
</dbReference>
<evidence type="ECO:0000256" key="4">
    <source>
        <dbReference type="ARBA" id="ARBA00022532"/>
    </source>
</evidence>
<feature type="binding site" evidence="10">
    <location>
        <position position="287"/>
    </location>
    <ligand>
        <name>acetyl-CoA</name>
        <dbReference type="ChEBI" id="CHEBI:57288"/>
    </ligand>
</feature>
<name>A0AA37WMN3_9GAMM</name>
<dbReference type="Pfam" id="PF01274">
    <property type="entry name" value="MS_TIM-barrel"/>
    <property type="match status" value="1"/>
</dbReference>
<feature type="binding site" evidence="10">
    <location>
        <position position="324"/>
    </location>
    <ligand>
        <name>acetyl-CoA</name>
        <dbReference type="ChEBI" id="CHEBI:57288"/>
    </ligand>
</feature>
<evidence type="ECO:0000259" key="16">
    <source>
        <dbReference type="Pfam" id="PF20658"/>
    </source>
</evidence>
<evidence type="ECO:0000313" key="18">
    <source>
        <dbReference type="EMBL" id="GLS26568.1"/>
    </source>
</evidence>
<dbReference type="InterPro" id="IPR048356">
    <property type="entry name" value="MS_N"/>
</dbReference>
<keyword evidence="7 10" id="KW-0460">Magnesium</keyword>
<evidence type="ECO:0000313" key="19">
    <source>
        <dbReference type="Proteomes" id="UP001156870"/>
    </source>
</evidence>
<evidence type="ECO:0000256" key="8">
    <source>
        <dbReference type="ARBA" id="ARBA00023097"/>
    </source>
</evidence>
<dbReference type="NCBIfam" id="NF002825">
    <property type="entry name" value="PRK02999.1"/>
    <property type="match status" value="1"/>
</dbReference>
<dbReference type="GO" id="GO:0000287">
    <property type="term" value="F:magnesium ion binding"/>
    <property type="evidence" value="ECO:0007669"/>
    <property type="project" value="TreeGrafter"/>
</dbReference>
<dbReference type="InterPro" id="IPR048355">
    <property type="entry name" value="MS_C"/>
</dbReference>
<comment type="function">
    <text evidence="10">Involved in the glycolate utilization. Catalyzes the condensation and subsequent hydrolysis of acetyl-coenzyme A (acetyl-CoA) and glyoxylate to form malate and CoA.</text>
</comment>
<evidence type="ECO:0000259" key="14">
    <source>
        <dbReference type="Pfam" id="PF01274"/>
    </source>
</evidence>
<feature type="domain" description="Malate synthase N-terminal" evidence="15">
    <location>
        <begin position="27"/>
        <end position="81"/>
    </location>
</feature>
<dbReference type="EC" id="2.3.3.9" evidence="10 11"/>
<keyword evidence="5 10" id="KW-0808">Transferase</keyword>
<feature type="domain" description="Malate synthase G alpha-beta insertion" evidence="16">
    <location>
        <begin position="171"/>
        <end position="246"/>
    </location>
</feature>
<dbReference type="InterPro" id="IPR011076">
    <property type="entry name" value="Malate_synth_sf"/>
</dbReference>
<comment type="catalytic activity">
    <reaction evidence="9 10 13">
        <text>glyoxylate + acetyl-CoA + H2O = (S)-malate + CoA + H(+)</text>
        <dbReference type="Rhea" id="RHEA:18181"/>
        <dbReference type="ChEBI" id="CHEBI:15377"/>
        <dbReference type="ChEBI" id="CHEBI:15378"/>
        <dbReference type="ChEBI" id="CHEBI:15589"/>
        <dbReference type="ChEBI" id="CHEBI:36655"/>
        <dbReference type="ChEBI" id="CHEBI:57287"/>
        <dbReference type="ChEBI" id="CHEBI:57288"/>
        <dbReference type="EC" id="2.3.3.9"/>
    </reaction>
</comment>
<feature type="active site" description="Proton donor" evidence="10 12">
    <location>
        <position position="641"/>
    </location>
</feature>
<feature type="domain" description="Malate synthase C-terminal" evidence="17">
    <location>
        <begin position="601"/>
        <end position="706"/>
    </location>
</feature>
<dbReference type="AlphaFoldDB" id="A0AA37WMN3"/>
<evidence type="ECO:0000259" key="15">
    <source>
        <dbReference type="Pfam" id="PF20656"/>
    </source>
</evidence>
<evidence type="ECO:0000259" key="17">
    <source>
        <dbReference type="Pfam" id="PF20659"/>
    </source>
</evidence>
<evidence type="ECO:0000256" key="12">
    <source>
        <dbReference type="PIRSR" id="PIRSR601465-50"/>
    </source>
</evidence>
<dbReference type="Pfam" id="PF20658">
    <property type="entry name" value="MSG_insertion"/>
    <property type="match status" value="1"/>
</dbReference>
<feature type="active site" description="Proton acceptor" evidence="10 12">
    <location>
        <position position="351"/>
    </location>
</feature>
<dbReference type="Gene3D" id="1.20.1220.12">
    <property type="entry name" value="Malate synthase, domain III"/>
    <property type="match status" value="1"/>
</dbReference>
<evidence type="ECO:0000256" key="10">
    <source>
        <dbReference type="HAMAP-Rule" id="MF_00641"/>
    </source>
</evidence>
<dbReference type="GO" id="GO:0006099">
    <property type="term" value="P:tricarboxylic acid cycle"/>
    <property type="evidence" value="ECO:0007669"/>
    <property type="project" value="UniProtKB-KW"/>
</dbReference>
<evidence type="ECO:0000256" key="1">
    <source>
        <dbReference type="ARBA" id="ARBA00001946"/>
    </source>
</evidence>
<evidence type="ECO:0000256" key="3">
    <source>
        <dbReference type="ARBA" id="ARBA00022490"/>
    </source>
</evidence>
<dbReference type="NCBIfam" id="TIGR01345">
    <property type="entry name" value="malate_syn_G"/>
    <property type="match status" value="1"/>
</dbReference>
<sequence>MAANEPTHAGQERIEHSGLRIAPEIYQLVVEQAIPGTDVDADHFWSQASQIIHDLSPVNKALLAKRDSLQAQIDQWHKDNPAQQGQIDQAAYTAFLTDIGYLEAEPEPFSATTENVDTEIREQAGPQLVVPVKNARFALNAANARWGSLYDALYGTDAISESDGAERAGAYNPVRGQRVIEFGRRLLDQAAPLASGSHTNATGYAIENGELSVTLEGGSTSTLAQPEKFVGYQGEINNPSSILLKNNGLHLDVLIDPQSPIGKTDPAGVKDIIMEAAITTIMDCEDSVAAVDAEDKAEVYGNWLGLMRGDLSAEFQKGGETLKRTMNADREYTSAKGESFSLHGRSLMFVRNVGHLMDIDAVLDKHGNPVPEGILDGLITSLIAIHDLKNTGGNSRTGSVYIVKPKMHGSEEVAFTVNLFERIEAALGLPAKTLKVGIMDEERRTSVNLKACIAAADDRVVFINTGFLDRTGDEIHTSMQAGPVVPKADMKQQTWIHAYEAWNVDCGLEAGLQGKAQIGKGMWPIPDEMANMLEAKIAHPKAGANTAWVPSPNAATLHATHYHQVDVRAIQNELMGNPRGSVDEILQIPLLADPSQLTPEIIQAELDNNAQGILGYVVRWIDQGVGCSKVPDINNVGLMEDRATLRISSQHMCNWLFHGICNEAQVVETLERMAKVVDEQNAGDPLYQPMSPNYDDSVAFQAAKDLVLKGVEQPNGYTEPLLHHYRQVAKRKSNT</sequence>
<accession>A0AA37WMN3</accession>
<dbReference type="InterPro" id="IPR001465">
    <property type="entry name" value="Malate_synthase_TIM"/>
</dbReference>
<dbReference type="GO" id="GO:0009436">
    <property type="term" value="P:glyoxylate catabolic process"/>
    <property type="evidence" value="ECO:0007669"/>
    <property type="project" value="TreeGrafter"/>
</dbReference>
<dbReference type="InterPro" id="IPR044856">
    <property type="entry name" value="Malate_synth_C_sf"/>
</dbReference>
<keyword evidence="4 10" id="KW-0816">Tricarboxylic acid cycle</keyword>
<feature type="binding site" evidence="10">
    <location>
        <position position="550"/>
    </location>
    <ligand>
        <name>acetyl-CoA</name>
        <dbReference type="ChEBI" id="CHEBI:57288"/>
    </ligand>
</feature>
<feature type="binding site" evidence="10">
    <location>
        <position position="469"/>
    </location>
    <ligand>
        <name>Mg(2+)</name>
        <dbReference type="ChEBI" id="CHEBI:18420"/>
    </ligand>
</feature>
<dbReference type="EMBL" id="BSPD01000056">
    <property type="protein sequence ID" value="GLS26568.1"/>
    <property type="molecule type" value="Genomic_DNA"/>
</dbReference>
<evidence type="ECO:0000256" key="2">
    <source>
        <dbReference type="ARBA" id="ARBA00022435"/>
    </source>
</evidence>
<keyword evidence="8 10" id="KW-0558">Oxidation</keyword>
<evidence type="ECO:0000256" key="9">
    <source>
        <dbReference type="ARBA" id="ARBA00047918"/>
    </source>
</evidence>
<dbReference type="Pfam" id="PF20659">
    <property type="entry name" value="MS_C"/>
    <property type="match status" value="1"/>
</dbReference>
<feature type="binding site" evidence="10">
    <location>
        <begin position="136"/>
        <end position="137"/>
    </location>
    <ligand>
        <name>acetyl-CoA</name>
        <dbReference type="ChEBI" id="CHEBI:57288"/>
    </ligand>
</feature>
<dbReference type="PANTHER" id="PTHR42739:SF1">
    <property type="entry name" value="MALATE SYNTHASE G"/>
    <property type="match status" value="1"/>
</dbReference>
<dbReference type="GO" id="GO:0006097">
    <property type="term" value="P:glyoxylate cycle"/>
    <property type="evidence" value="ECO:0007669"/>
    <property type="project" value="UniProtKB-UniRule"/>
</dbReference>
<comment type="caution">
    <text evidence="10">Lacks conserved residue(s) required for the propagation of feature annotation.</text>
</comment>
<protein>
    <recommendedName>
        <fullName evidence="10 11">Malate synthase G</fullName>
        <ecNumber evidence="10 11">2.3.3.9</ecNumber>
    </recommendedName>
</protein>
<feature type="binding site" evidence="10">
    <location>
        <begin position="466"/>
        <end position="469"/>
    </location>
    <ligand>
        <name>glyoxylate</name>
        <dbReference type="ChEBI" id="CHEBI:36655"/>
    </ligand>
</feature>
<keyword evidence="19" id="KW-1185">Reference proteome</keyword>
<comment type="similarity">
    <text evidence="10 13">Belongs to the malate synthase family. GlcB subfamily.</text>
</comment>
<keyword evidence="6 10" id="KW-0479">Metal-binding</keyword>
<feature type="binding site" evidence="10">
    <location>
        <position position="441"/>
    </location>
    <ligand>
        <name>glyoxylate</name>
        <dbReference type="ChEBI" id="CHEBI:36655"/>
    </ligand>
</feature>
<dbReference type="InterPro" id="IPR048357">
    <property type="entry name" value="MSG_insertion"/>
</dbReference>
<dbReference type="Pfam" id="PF20656">
    <property type="entry name" value="MS_N"/>
    <property type="match status" value="1"/>
</dbReference>
<dbReference type="InterPro" id="IPR006253">
    <property type="entry name" value="Malate_synthG"/>
</dbReference>
<dbReference type="HAMAP" id="MF_00641">
    <property type="entry name" value="Malate_synth_G"/>
    <property type="match status" value="1"/>
</dbReference>
<evidence type="ECO:0000256" key="13">
    <source>
        <dbReference type="RuleBase" id="RU003572"/>
    </source>
</evidence>
<dbReference type="Proteomes" id="UP001156870">
    <property type="component" value="Unassembled WGS sequence"/>
</dbReference>
<feature type="domain" description="Malate synthase TIM barrel" evidence="14">
    <location>
        <begin position="348"/>
        <end position="581"/>
    </location>
</feature>
<feature type="binding site" evidence="10">
    <location>
        <position position="129"/>
    </location>
    <ligand>
        <name>acetyl-CoA</name>
        <dbReference type="ChEBI" id="CHEBI:57288"/>
    </ligand>
</feature>
<keyword evidence="3 10" id="KW-0963">Cytoplasm</keyword>
<comment type="subunit">
    <text evidence="10">Monomer.</text>
</comment>
<keyword evidence="2 10" id="KW-0329">Glyoxylate bypass</keyword>
<dbReference type="GO" id="GO:0004474">
    <property type="term" value="F:malate synthase activity"/>
    <property type="evidence" value="ECO:0007669"/>
    <property type="project" value="UniProtKB-UniRule"/>
</dbReference>
<comment type="subcellular location">
    <subcellularLocation>
        <location evidence="10 13">Cytoplasm</location>
    </subcellularLocation>
</comment>
<dbReference type="PANTHER" id="PTHR42739">
    <property type="entry name" value="MALATE SYNTHASE G"/>
    <property type="match status" value="1"/>
</dbReference>
<evidence type="ECO:0000256" key="7">
    <source>
        <dbReference type="ARBA" id="ARBA00022842"/>
    </source>
</evidence>
<comment type="cofactor">
    <cofactor evidence="1 10">
        <name>Mg(2+)</name>
        <dbReference type="ChEBI" id="CHEBI:18420"/>
    </cofactor>
</comment>
<feature type="binding site" evidence="10">
    <location>
        <position position="351"/>
    </location>
    <ligand>
        <name>glyoxylate</name>
        <dbReference type="ChEBI" id="CHEBI:36655"/>
    </ligand>
</feature>
<evidence type="ECO:0000256" key="6">
    <source>
        <dbReference type="ARBA" id="ARBA00022723"/>
    </source>
</evidence>
<evidence type="ECO:0000256" key="5">
    <source>
        <dbReference type="ARBA" id="ARBA00022679"/>
    </source>
</evidence>
<organism evidence="18 19">
    <name type="scientific">Marinibactrum halimedae</name>
    <dbReference type="NCBI Taxonomy" id="1444977"/>
    <lineage>
        <taxon>Bacteria</taxon>
        <taxon>Pseudomonadati</taxon>
        <taxon>Pseudomonadota</taxon>
        <taxon>Gammaproteobacteria</taxon>
        <taxon>Cellvibrionales</taxon>
        <taxon>Cellvibrionaceae</taxon>
        <taxon>Marinibactrum</taxon>
    </lineage>
</organism>
<feature type="binding site" evidence="10">
    <location>
        <position position="441"/>
    </location>
    <ligand>
        <name>Mg(2+)</name>
        <dbReference type="ChEBI" id="CHEBI:18420"/>
    </ligand>
</feature>
<comment type="caution">
    <text evidence="18">The sequence shown here is derived from an EMBL/GenBank/DDBJ whole genome shotgun (WGS) entry which is preliminary data.</text>
</comment>
<evidence type="ECO:0000256" key="11">
    <source>
        <dbReference type="NCBIfam" id="TIGR01345"/>
    </source>
</evidence>
<dbReference type="Gene3D" id="3.20.20.360">
    <property type="entry name" value="Malate synthase, domain 3"/>
    <property type="match status" value="2"/>
</dbReference>
<gene>
    <name evidence="18" type="primary">glcB1</name>
    <name evidence="10" type="synonym">glcB</name>
    <name evidence="18" type="ORF">GCM10007877_22840</name>
</gene>
<dbReference type="RefSeq" id="WP_232593159.1">
    <property type="nucleotide sequence ID" value="NZ_BSPD01000056.1"/>
</dbReference>
<comment type="pathway">
    <text evidence="10 13">Carbohydrate metabolism; glyoxylate cycle; (S)-malate from isocitrate: step 2/2.</text>
</comment>
<reference evidence="18 19" key="1">
    <citation type="journal article" date="2014" name="Int. J. Syst. Evol. Microbiol.">
        <title>Complete genome sequence of Corynebacterium casei LMG S-19264T (=DSM 44701T), isolated from a smear-ripened cheese.</title>
        <authorList>
            <consortium name="US DOE Joint Genome Institute (JGI-PGF)"/>
            <person name="Walter F."/>
            <person name="Albersmeier A."/>
            <person name="Kalinowski J."/>
            <person name="Ruckert C."/>
        </authorList>
    </citation>
    <scope>NUCLEOTIDE SEQUENCE [LARGE SCALE GENOMIC DNA]</scope>
    <source>
        <strain evidence="18 19">NBRC 110095</strain>
    </source>
</reference>
<dbReference type="SUPFAM" id="SSF51645">
    <property type="entry name" value="Malate synthase G"/>
    <property type="match status" value="1"/>
</dbReference>
<proteinExistence type="inferred from homology"/>